<organism evidence="1 2">
    <name type="scientific">Intoshia linei</name>
    <dbReference type="NCBI Taxonomy" id="1819745"/>
    <lineage>
        <taxon>Eukaryota</taxon>
        <taxon>Metazoa</taxon>
        <taxon>Spiralia</taxon>
        <taxon>Lophotrochozoa</taxon>
        <taxon>Mesozoa</taxon>
        <taxon>Orthonectida</taxon>
        <taxon>Rhopaluridae</taxon>
        <taxon>Intoshia</taxon>
    </lineage>
</organism>
<comment type="caution">
    <text evidence="1">The sequence shown here is derived from an EMBL/GenBank/DDBJ whole genome shotgun (WGS) entry which is preliminary data.</text>
</comment>
<name>A0A177B815_9BILA</name>
<keyword evidence="2" id="KW-1185">Reference proteome</keyword>
<dbReference type="AlphaFoldDB" id="A0A177B815"/>
<dbReference type="EMBL" id="LWCA01000155">
    <property type="protein sequence ID" value="OAF70385.1"/>
    <property type="molecule type" value="Genomic_DNA"/>
</dbReference>
<proteinExistence type="predicted"/>
<gene>
    <name evidence="1" type="ORF">A3Q56_01896</name>
</gene>
<sequence>MQNATDDDAIHIINFTVPLQDVVLNESFLYQKYTRWSNIYNNINLKLNPQEFLNMLQLTVYETGYLIKNENQSWFTTVLYQAGFFTMQNNTLIDTIKPLTYNSLCYDIFKDVEKWQAGWNKKSSIWSRYRDMFGFTLDYVNYNEIRGGAVNPRKSFKILILPPKRSNELKFMQNIGNVDTVNQDIEVLNGKVYYKLVDIIFGHAEDVLRVDMYVPNRGDLAWLSDDNRFFTKMEDA</sequence>
<accession>A0A177B815</accession>
<evidence type="ECO:0000313" key="1">
    <source>
        <dbReference type="EMBL" id="OAF70385.1"/>
    </source>
</evidence>
<protein>
    <submittedName>
        <fullName evidence="1">Uncharacterized protein</fullName>
    </submittedName>
</protein>
<reference evidence="1 2" key="1">
    <citation type="submission" date="2016-04" db="EMBL/GenBank/DDBJ databases">
        <title>The genome of Intoshia linei affirms orthonectids as highly simplified spiralians.</title>
        <authorList>
            <person name="Mikhailov K.V."/>
            <person name="Slusarev G.S."/>
            <person name="Nikitin M.A."/>
            <person name="Logacheva M.D."/>
            <person name="Penin A."/>
            <person name="Aleoshin V."/>
            <person name="Panchin Y.V."/>
        </authorList>
    </citation>
    <scope>NUCLEOTIDE SEQUENCE [LARGE SCALE GENOMIC DNA]</scope>
    <source>
        <strain evidence="1">Intl2013</strain>
        <tissue evidence="1">Whole animal</tissue>
    </source>
</reference>
<dbReference type="Proteomes" id="UP000078046">
    <property type="component" value="Unassembled WGS sequence"/>
</dbReference>
<evidence type="ECO:0000313" key="2">
    <source>
        <dbReference type="Proteomes" id="UP000078046"/>
    </source>
</evidence>